<keyword evidence="1" id="KW-0479">Metal-binding</keyword>
<accession>A0ABS6JIR4</accession>
<evidence type="ECO:0000313" key="2">
    <source>
        <dbReference type="EMBL" id="MBU9713564.1"/>
    </source>
</evidence>
<keyword evidence="3" id="KW-1185">Reference proteome</keyword>
<dbReference type="PANTHER" id="PTHR37302:SF3">
    <property type="entry name" value="DAMAGE-INDUCIBLE PROTEIN DINB"/>
    <property type="match status" value="1"/>
</dbReference>
<evidence type="ECO:0000256" key="1">
    <source>
        <dbReference type="ARBA" id="ARBA00022723"/>
    </source>
</evidence>
<evidence type="ECO:0000313" key="3">
    <source>
        <dbReference type="Proteomes" id="UP000784880"/>
    </source>
</evidence>
<sequence length="158" mass="18609">MEKFFEYNWKVREEWLEWCNQLSNEELLKSRTGGAGSILSTLFHIIDVEYSWIRGIQGKKDVVVEFADYNTPEKVKSLSDSFRNEIVEFLKRNGDEPKDKVVSVSWDEDNYTVDEILHHIIAHEIHHIGQLSIWSRELELPPVSANFIGRQFKSIYSY</sequence>
<organism evidence="2 3">
    <name type="scientific">Evansella tamaricis</name>
    <dbReference type="NCBI Taxonomy" id="2069301"/>
    <lineage>
        <taxon>Bacteria</taxon>
        <taxon>Bacillati</taxon>
        <taxon>Bacillota</taxon>
        <taxon>Bacilli</taxon>
        <taxon>Bacillales</taxon>
        <taxon>Bacillaceae</taxon>
        <taxon>Evansella</taxon>
    </lineage>
</organism>
<protein>
    <submittedName>
        <fullName evidence="2">DinB family protein</fullName>
    </submittedName>
</protein>
<comment type="caution">
    <text evidence="2">The sequence shown here is derived from an EMBL/GenBank/DDBJ whole genome shotgun (WGS) entry which is preliminary data.</text>
</comment>
<dbReference type="EMBL" id="JAHQCS010000144">
    <property type="protein sequence ID" value="MBU9713564.1"/>
    <property type="molecule type" value="Genomic_DNA"/>
</dbReference>
<name>A0ABS6JIR4_9BACI</name>
<dbReference type="Proteomes" id="UP000784880">
    <property type="component" value="Unassembled WGS sequence"/>
</dbReference>
<dbReference type="RefSeq" id="WP_217067716.1">
    <property type="nucleotide sequence ID" value="NZ_JAHQCS010000144.1"/>
</dbReference>
<reference evidence="2 3" key="1">
    <citation type="submission" date="2021-06" db="EMBL/GenBank/DDBJ databases">
        <title>Bacillus sp. RD4P76, an endophyte from a halophyte.</title>
        <authorList>
            <person name="Sun J.-Q."/>
        </authorList>
    </citation>
    <scope>NUCLEOTIDE SEQUENCE [LARGE SCALE GENOMIC DNA]</scope>
    <source>
        <strain evidence="2 3">CGMCC 1.15917</strain>
    </source>
</reference>
<dbReference type="PANTHER" id="PTHR37302">
    <property type="entry name" value="SLR1116 PROTEIN"/>
    <property type="match status" value="1"/>
</dbReference>
<proteinExistence type="predicted"/>
<gene>
    <name evidence="2" type="ORF">KS419_17690</name>
</gene>
<dbReference type="Pfam" id="PF05163">
    <property type="entry name" value="DinB"/>
    <property type="match status" value="1"/>
</dbReference>
<dbReference type="InterPro" id="IPR007837">
    <property type="entry name" value="DinB"/>
</dbReference>